<protein>
    <submittedName>
        <fullName evidence="1">Uncharacterized protein</fullName>
    </submittedName>
</protein>
<accession>A0ABQ2H598</accession>
<name>A0ABQ2H598_9PSED</name>
<gene>
    <name evidence="1" type="ORF">GCM10009425_46720</name>
</gene>
<evidence type="ECO:0000313" key="2">
    <source>
        <dbReference type="Proteomes" id="UP000616499"/>
    </source>
</evidence>
<evidence type="ECO:0000313" key="1">
    <source>
        <dbReference type="EMBL" id="GGM30729.1"/>
    </source>
</evidence>
<sequence>MRINDCSPRYEQNYLSPSITSTEKGQTFSANRIPLIDENRHLAPLVNVSFAANCPAELREIAPYVLRAFSAIAKPGFNTIHIKPLTDVAEENDGTTTDGTTEPHVAQRAVTIEIAGYAEPELSHDQKLARYALDLTHEVFLHGGYYFEMFEKHARGSKERYKTEDEQHLPIVYPPNTHNPYLNDVRHVLQYLPNRKALRVEFLKAYTDDVYSHMVNDLPEGAQKPVQQWLEHLENMAEDPCNPIWAALAISQPRTNISQVLLNDFDNQQLSKLR</sequence>
<organism evidence="1 2">
    <name type="scientific">Pseudomonas asuensis</name>
    <dbReference type="NCBI Taxonomy" id="1825787"/>
    <lineage>
        <taxon>Bacteria</taxon>
        <taxon>Pseudomonadati</taxon>
        <taxon>Pseudomonadota</taxon>
        <taxon>Gammaproteobacteria</taxon>
        <taxon>Pseudomonadales</taxon>
        <taxon>Pseudomonadaceae</taxon>
        <taxon>Pseudomonas</taxon>
    </lineage>
</organism>
<dbReference type="EMBL" id="BMNW01000020">
    <property type="protein sequence ID" value="GGM30729.1"/>
    <property type="molecule type" value="Genomic_DNA"/>
</dbReference>
<reference evidence="2" key="1">
    <citation type="journal article" date="2019" name="Int. J. Syst. Evol. Microbiol.">
        <title>The Global Catalogue of Microorganisms (GCM) 10K type strain sequencing project: providing services to taxonomists for standard genome sequencing and annotation.</title>
        <authorList>
            <consortium name="The Broad Institute Genomics Platform"/>
            <consortium name="The Broad Institute Genome Sequencing Center for Infectious Disease"/>
            <person name="Wu L."/>
            <person name="Ma J."/>
        </authorList>
    </citation>
    <scope>NUCLEOTIDE SEQUENCE [LARGE SCALE GENOMIC DNA]</scope>
    <source>
        <strain evidence="2">JCM 13501</strain>
    </source>
</reference>
<proteinExistence type="predicted"/>
<keyword evidence="2" id="KW-1185">Reference proteome</keyword>
<dbReference type="Proteomes" id="UP000616499">
    <property type="component" value="Unassembled WGS sequence"/>
</dbReference>
<comment type="caution">
    <text evidence="1">The sequence shown here is derived from an EMBL/GenBank/DDBJ whole genome shotgun (WGS) entry which is preliminary data.</text>
</comment>